<sequence length="595" mass="64610">MRIAVAQMNTQAGDFEFTAQTMLEYAQRAQQQGAELVIYPAPTLTGLLSVPEADTEGLFADLSEIINSLSEKLPIAALIPVVTEFDGSAASEALLVRNGAVTPLKLTAQIAHMSALARSASSAQASGENTVELAKFEAGGLTFGVAFTYDDLDAWQDVDDSLDAVIYLPYFGFAVDDSSSAMGMAVAESRYLGDVEEFDSWLIAANAVGAYGNQVFCGSSFFLSPSGDLVKQAASFSEDMVVCDVDQDTIENFDREDTAGVYNSALTTWGVLATGVRDYTVKSGFDGVFIAVDGSLNSLVTMALASDALGPMRVHVLLLPNKDSRAISAAELLTARLRVNKVAVDSTVFSTLTDAKLISAYGYAYADQHNYLTLETADKTILALRGTEISSAHSLWPLGDMYHADIVDLARVRNTFSPAIDHAVLENISEVVTDGLENVAPTPQERIEFVDYVLTSYLEWNKSMSAIVEEMGKVDEVKAIISMLHARQKDRRNTTEVLEMSSKSLTNAQIPHASVWQDRIRDTKASESDLVESLRNSLREIQGTSMHLPELSVDPTEAQEGFKDMLELLKELAQESDAQIGMVDPKMWRGPFSEN</sequence>
<dbReference type="AlphaFoldDB" id="A0A930VYX0"/>
<dbReference type="Gene3D" id="3.40.50.620">
    <property type="entry name" value="HUPs"/>
    <property type="match status" value="1"/>
</dbReference>
<dbReference type="PROSITE" id="PS50263">
    <property type="entry name" value="CN_HYDROLASE"/>
    <property type="match status" value="1"/>
</dbReference>
<dbReference type="Gene3D" id="3.60.110.10">
    <property type="entry name" value="Carbon-nitrogen hydrolase"/>
    <property type="match status" value="1"/>
</dbReference>
<evidence type="ECO:0000259" key="1">
    <source>
        <dbReference type="PROSITE" id="PS50263"/>
    </source>
</evidence>
<evidence type="ECO:0000313" key="2">
    <source>
        <dbReference type="EMBL" id="MBF4809096.1"/>
    </source>
</evidence>
<dbReference type="InterPro" id="IPR003010">
    <property type="entry name" value="C-N_Hydrolase"/>
</dbReference>
<evidence type="ECO:0000313" key="3">
    <source>
        <dbReference type="Proteomes" id="UP000772566"/>
    </source>
</evidence>
<dbReference type="EMBL" id="JABZGT010000110">
    <property type="protein sequence ID" value="MBF4809096.1"/>
    <property type="molecule type" value="Genomic_DNA"/>
</dbReference>
<dbReference type="InterPro" id="IPR022310">
    <property type="entry name" value="NAD/GMP_synthase"/>
</dbReference>
<dbReference type="Pfam" id="PF02540">
    <property type="entry name" value="NAD_synthase"/>
    <property type="match status" value="1"/>
</dbReference>
<dbReference type="SUPFAM" id="SSF52402">
    <property type="entry name" value="Adenine nucleotide alpha hydrolases-like"/>
    <property type="match status" value="1"/>
</dbReference>
<dbReference type="InterPro" id="IPR036526">
    <property type="entry name" value="C-N_Hydrolase_sf"/>
</dbReference>
<accession>A0A930VYX0</accession>
<dbReference type="Proteomes" id="UP000772566">
    <property type="component" value="Unassembled WGS sequence"/>
</dbReference>
<gene>
    <name evidence="2" type="ORF">HXK23_02560</name>
</gene>
<name>A0A930VYX0_9ACTN</name>
<reference evidence="2" key="1">
    <citation type="submission" date="2020-04" db="EMBL/GenBank/DDBJ databases">
        <title>Deep metagenomics examines the oral microbiome during advanced dental caries in children, revealing novel taxa and co-occurrences with host molecules.</title>
        <authorList>
            <person name="Baker J.L."/>
            <person name="Morton J.T."/>
            <person name="Dinis M."/>
            <person name="Alvarez R."/>
            <person name="Tran N.C."/>
            <person name="Knight R."/>
            <person name="Edlund A."/>
        </authorList>
    </citation>
    <scope>NUCLEOTIDE SEQUENCE</scope>
    <source>
        <strain evidence="2">JCVI_22A_bin.2</strain>
    </source>
</reference>
<dbReference type="SUPFAM" id="SSF56317">
    <property type="entry name" value="Carbon-nitrogen hydrolase"/>
    <property type="match status" value="1"/>
</dbReference>
<dbReference type="InterPro" id="IPR014729">
    <property type="entry name" value="Rossmann-like_a/b/a_fold"/>
</dbReference>
<organism evidence="2 3">
    <name type="scientific">Lancefieldella parvula</name>
    <dbReference type="NCBI Taxonomy" id="1382"/>
    <lineage>
        <taxon>Bacteria</taxon>
        <taxon>Bacillati</taxon>
        <taxon>Actinomycetota</taxon>
        <taxon>Coriobacteriia</taxon>
        <taxon>Coriobacteriales</taxon>
        <taxon>Atopobiaceae</taxon>
        <taxon>Lancefieldella</taxon>
    </lineage>
</organism>
<proteinExistence type="predicted"/>
<feature type="domain" description="CN hydrolase" evidence="1">
    <location>
        <begin position="1"/>
        <end position="247"/>
    </location>
</feature>
<comment type="caution">
    <text evidence="2">The sequence shown here is derived from an EMBL/GenBank/DDBJ whole genome shotgun (WGS) entry which is preliminary data.</text>
</comment>
<protein>
    <recommendedName>
        <fullName evidence="1">CN hydrolase domain-containing protein</fullName>
    </recommendedName>
</protein>
<dbReference type="Pfam" id="PF00795">
    <property type="entry name" value="CN_hydrolase"/>
    <property type="match status" value="1"/>
</dbReference>
<dbReference type="GO" id="GO:0006163">
    <property type="term" value="P:purine nucleotide metabolic process"/>
    <property type="evidence" value="ECO:0007669"/>
    <property type="project" value="UniProtKB-ARBA"/>
</dbReference>